<dbReference type="SMART" id="SM00347">
    <property type="entry name" value="HTH_MARR"/>
    <property type="match status" value="1"/>
</dbReference>
<feature type="domain" description="HTH marR-type" evidence="1">
    <location>
        <begin position="1"/>
        <end position="118"/>
    </location>
</feature>
<proteinExistence type="predicted"/>
<evidence type="ECO:0000313" key="3">
    <source>
        <dbReference type="Proteomes" id="UP000199700"/>
    </source>
</evidence>
<protein>
    <submittedName>
        <fullName evidence="2">DNA-binding transcriptional regulator, MarR family</fullName>
    </submittedName>
</protein>
<dbReference type="Pfam" id="PF12802">
    <property type="entry name" value="MarR_2"/>
    <property type="match status" value="1"/>
</dbReference>
<dbReference type="GO" id="GO:0003677">
    <property type="term" value="F:DNA binding"/>
    <property type="evidence" value="ECO:0007669"/>
    <property type="project" value="UniProtKB-KW"/>
</dbReference>
<dbReference type="InterPro" id="IPR036388">
    <property type="entry name" value="WH-like_DNA-bd_sf"/>
</dbReference>
<dbReference type="EMBL" id="LT629739">
    <property type="protein sequence ID" value="SDT07428.1"/>
    <property type="molecule type" value="Genomic_DNA"/>
</dbReference>
<dbReference type="AlphaFoldDB" id="A0A1H1XDP9"/>
<dbReference type="SUPFAM" id="SSF46785">
    <property type="entry name" value="Winged helix' DNA-binding domain"/>
    <property type="match status" value="1"/>
</dbReference>
<dbReference type="PANTHER" id="PTHR33164:SF57">
    <property type="entry name" value="MARR-FAMILY TRANSCRIPTIONAL REGULATOR"/>
    <property type="match status" value="1"/>
</dbReference>
<keyword evidence="2" id="KW-0238">DNA-binding</keyword>
<dbReference type="InterPro" id="IPR000835">
    <property type="entry name" value="HTH_MarR-typ"/>
</dbReference>
<dbReference type="PRINTS" id="PR00598">
    <property type="entry name" value="HTHMARR"/>
</dbReference>
<organism evidence="2 3">
    <name type="scientific">Brevibacterium sandarakinum</name>
    <dbReference type="NCBI Taxonomy" id="629680"/>
    <lineage>
        <taxon>Bacteria</taxon>
        <taxon>Bacillati</taxon>
        <taxon>Actinomycetota</taxon>
        <taxon>Actinomycetes</taxon>
        <taxon>Micrococcales</taxon>
        <taxon>Brevibacteriaceae</taxon>
        <taxon>Brevibacterium</taxon>
    </lineage>
</organism>
<evidence type="ECO:0000259" key="1">
    <source>
        <dbReference type="PROSITE" id="PS50995"/>
    </source>
</evidence>
<accession>A0A1H1XDP9</accession>
<dbReference type="PROSITE" id="PS50995">
    <property type="entry name" value="HTH_MARR_2"/>
    <property type="match status" value="1"/>
</dbReference>
<reference evidence="2" key="1">
    <citation type="submission" date="2016-10" db="EMBL/GenBank/DDBJ databases">
        <authorList>
            <person name="Varghese N."/>
            <person name="Submissions S."/>
        </authorList>
    </citation>
    <scope>NUCLEOTIDE SEQUENCE [LARGE SCALE GENOMIC DNA]</scope>
    <source>
        <strain evidence="2">DSM 22082</strain>
    </source>
</reference>
<dbReference type="STRING" id="629680.SAMN04489751_3685"/>
<dbReference type="Proteomes" id="UP000199700">
    <property type="component" value="Chromosome"/>
</dbReference>
<keyword evidence="3" id="KW-1185">Reference proteome</keyword>
<dbReference type="PANTHER" id="PTHR33164">
    <property type="entry name" value="TRANSCRIPTIONAL REGULATOR, MARR FAMILY"/>
    <property type="match status" value="1"/>
</dbReference>
<dbReference type="InterPro" id="IPR036390">
    <property type="entry name" value="WH_DNA-bd_sf"/>
</dbReference>
<dbReference type="InterPro" id="IPR039422">
    <property type="entry name" value="MarR/SlyA-like"/>
</dbReference>
<gene>
    <name evidence="2" type="ORF">SAMN04489751_3685</name>
</gene>
<name>A0A1H1XDP9_BRESA</name>
<dbReference type="GO" id="GO:0006950">
    <property type="term" value="P:response to stress"/>
    <property type="evidence" value="ECO:0007669"/>
    <property type="project" value="TreeGrafter"/>
</dbReference>
<sequence>MLGGLAVGIVDQLSVNSRDAALLAIDSHPNKTVAHLSRALGRTHSATVRLVDGLVRDGLVLRRTGCDPRTVALTLTESGATAARQLRENRAHVLNELTSSMSQEEAAALEPLLEKLLAATARDAASRWRTCRLCEEASCEDGQTCPVDAAAPPDGSRDE</sequence>
<dbReference type="GO" id="GO:0003700">
    <property type="term" value="F:DNA-binding transcription factor activity"/>
    <property type="evidence" value="ECO:0007669"/>
    <property type="project" value="InterPro"/>
</dbReference>
<evidence type="ECO:0000313" key="2">
    <source>
        <dbReference type="EMBL" id="SDT07428.1"/>
    </source>
</evidence>
<dbReference type="Gene3D" id="1.10.10.10">
    <property type="entry name" value="Winged helix-like DNA-binding domain superfamily/Winged helix DNA-binding domain"/>
    <property type="match status" value="1"/>
</dbReference>